<dbReference type="OrthoDB" id="9806395at2"/>
<dbReference type="Proteomes" id="UP000283644">
    <property type="component" value="Unassembled WGS sequence"/>
</dbReference>
<proteinExistence type="predicted"/>
<evidence type="ECO:0000313" key="4">
    <source>
        <dbReference type="Proteomes" id="UP000283644"/>
    </source>
</evidence>
<feature type="domain" description="VWFA" evidence="2">
    <location>
        <begin position="77"/>
        <end position="266"/>
    </location>
</feature>
<name>A0A417Y632_9ACTN</name>
<reference evidence="3 4" key="1">
    <citation type="submission" date="2018-09" db="EMBL/GenBank/DDBJ databases">
        <title>Genome sequencing of Nocardioides immobilis CCTCC AB 2017083 for comparison to Nocardioides silvaticus.</title>
        <authorList>
            <person name="Li C."/>
            <person name="Wang G."/>
        </authorList>
    </citation>
    <scope>NUCLEOTIDE SEQUENCE [LARGE SCALE GENOMIC DNA]</scope>
    <source>
        <strain evidence="3 4">CCTCC AB 2017083</strain>
    </source>
</reference>
<organism evidence="3 4">
    <name type="scientific">Nocardioides immobilis</name>
    <dbReference type="NCBI Taxonomy" id="2049295"/>
    <lineage>
        <taxon>Bacteria</taxon>
        <taxon>Bacillati</taxon>
        <taxon>Actinomycetota</taxon>
        <taxon>Actinomycetes</taxon>
        <taxon>Propionibacteriales</taxon>
        <taxon>Nocardioidaceae</taxon>
        <taxon>Nocardioides</taxon>
    </lineage>
</organism>
<evidence type="ECO:0000313" key="3">
    <source>
        <dbReference type="EMBL" id="RHW28099.1"/>
    </source>
</evidence>
<comment type="caution">
    <text evidence="3">The sequence shown here is derived from an EMBL/GenBank/DDBJ whole genome shotgun (WGS) entry which is preliminary data.</text>
</comment>
<dbReference type="Gene3D" id="3.40.50.410">
    <property type="entry name" value="von Willebrand factor, type A domain"/>
    <property type="match status" value="1"/>
</dbReference>
<feature type="region of interest" description="Disordered" evidence="1">
    <location>
        <begin position="1"/>
        <end position="25"/>
    </location>
</feature>
<evidence type="ECO:0000259" key="2">
    <source>
        <dbReference type="PROSITE" id="PS50234"/>
    </source>
</evidence>
<dbReference type="AlphaFoldDB" id="A0A417Y632"/>
<protein>
    <submittedName>
        <fullName evidence="3">VWA domain-containing protein</fullName>
    </submittedName>
</protein>
<evidence type="ECO:0000256" key="1">
    <source>
        <dbReference type="SAM" id="MobiDB-lite"/>
    </source>
</evidence>
<sequence>MSPARDPAARGRPRRPLPAPWVSPTSVPLVPPPEPHQIGGPCVTIYSLSSDGGVQTPVSGDGMSDRLGGALARKPLHFIFVLDVSGSMMRGGRIQALNNAISEVLPHLKDEARANPHAEMLIRVLAFANEPRWVIEEPTPVDQIHWERLEAVPRGFTELGSALLTLTEALALLDEGTSAYPPAIILVSDGRPTQSSGTTFAEGLQALLNNRWGATAVRLALGVGRDADMHSLRRFIGDEDVPLLRADNPEQLVEYIVWASKAASKVASRPIVGGGGLTAAPPSPIGDPIWSTLG</sequence>
<dbReference type="InterPro" id="IPR002035">
    <property type="entry name" value="VWF_A"/>
</dbReference>
<accession>A0A417Y632</accession>
<dbReference type="EMBL" id="QXGH01000011">
    <property type="protein sequence ID" value="RHW28099.1"/>
    <property type="molecule type" value="Genomic_DNA"/>
</dbReference>
<keyword evidence="4" id="KW-1185">Reference proteome</keyword>
<dbReference type="Pfam" id="PF13519">
    <property type="entry name" value="VWA_2"/>
    <property type="match status" value="1"/>
</dbReference>
<dbReference type="PROSITE" id="PS50234">
    <property type="entry name" value="VWFA"/>
    <property type="match status" value="1"/>
</dbReference>
<gene>
    <name evidence="3" type="ORF">D0Z08_07055</name>
</gene>
<dbReference type="SUPFAM" id="SSF53300">
    <property type="entry name" value="vWA-like"/>
    <property type="match status" value="1"/>
</dbReference>
<dbReference type="InterPro" id="IPR036465">
    <property type="entry name" value="vWFA_dom_sf"/>
</dbReference>